<protein>
    <submittedName>
        <fullName evidence="3">DUF983 domain-containing protein</fullName>
    </submittedName>
</protein>
<organism evidence="3 4">
    <name type="scientific">Camelimonas fluminis</name>
    <dbReference type="NCBI Taxonomy" id="1576911"/>
    <lineage>
        <taxon>Bacteria</taxon>
        <taxon>Pseudomonadati</taxon>
        <taxon>Pseudomonadota</taxon>
        <taxon>Alphaproteobacteria</taxon>
        <taxon>Hyphomicrobiales</taxon>
        <taxon>Chelatococcaceae</taxon>
        <taxon>Camelimonas</taxon>
    </lineage>
</organism>
<keyword evidence="2" id="KW-1133">Transmembrane helix</keyword>
<sequence>MGYKMQSPYAGDPPREPAPAMRRGWSGRCPACGEGRIFGKFLKVNPACPSCGEELSHHRADDLPPYLVITIVAHIVGTGILLTETYMEWPVWAHMTLWPALTIILGLWLMQPVKGAVIGLQWANRMHGFGGEDDSAHLADSRQPSRPASHNT</sequence>
<evidence type="ECO:0000313" key="3">
    <source>
        <dbReference type="EMBL" id="MFC3638622.1"/>
    </source>
</evidence>
<comment type="caution">
    <text evidence="3">The sequence shown here is derived from an EMBL/GenBank/DDBJ whole genome shotgun (WGS) entry which is preliminary data.</text>
</comment>
<evidence type="ECO:0000313" key="4">
    <source>
        <dbReference type="Proteomes" id="UP001595704"/>
    </source>
</evidence>
<feature type="region of interest" description="Disordered" evidence="1">
    <location>
        <begin position="133"/>
        <end position="152"/>
    </location>
</feature>
<feature type="transmembrane region" description="Helical" evidence="2">
    <location>
        <begin position="63"/>
        <end position="83"/>
    </location>
</feature>
<feature type="region of interest" description="Disordered" evidence="1">
    <location>
        <begin position="1"/>
        <end position="21"/>
    </location>
</feature>
<keyword evidence="2" id="KW-0812">Transmembrane</keyword>
<feature type="compositionally biased region" description="Polar residues" evidence="1">
    <location>
        <begin position="142"/>
        <end position="152"/>
    </location>
</feature>
<evidence type="ECO:0000256" key="2">
    <source>
        <dbReference type="SAM" id="Phobius"/>
    </source>
</evidence>
<reference evidence="4" key="1">
    <citation type="journal article" date="2019" name="Int. J. Syst. Evol. Microbiol.">
        <title>The Global Catalogue of Microorganisms (GCM) 10K type strain sequencing project: providing services to taxonomists for standard genome sequencing and annotation.</title>
        <authorList>
            <consortium name="The Broad Institute Genomics Platform"/>
            <consortium name="The Broad Institute Genome Sequencing Center for Infectious Disease"/>
            <person name="Wu L."/>
            <person name="Ma J."/>
        </authorList>
    </citation>
    <scope>NUCLEOTIDE SEQUENCE [LARGE SCALE GENOMIC DNA]</scope>
    <source>
        <strain evidence="4">KCTC 42282</strain>
    </source>
</reference>
<dbReference type="Pfam" id="PF06170">
    <property type="entry name" value="DUF983"/>
    <property type="match status" value="1"/>
</dbReference>
<accession>A0ABV7UIR6</accession>
<dbReference type="RefSeq" id="WP_191319023.1">
    <property type="nucleotide sequence ID" value="NZ_BNCG01000005.1"/>
</dbReference>
<dbReference type="Proteomes" id="UP001595704">
    <property type="component" value="Unassembled WGS sequence"/>
</dbReference>
<keyword evidence="2" id="KW-0472">Membrane</keyword>
<proteinExistence type="predicted"/>
<gene>
    <name evidence="3" type="ORF">ACFONL_14845</name>
</gene>
<feature type="transmembrane region" description="Helical" evidence="2">
    <location>
        <begin position="89"/>
        <end position="110"/>
    </location>
</feature>
<dbReference type="EMBL" id="JBHRYC010000075">
    <property type="protein sequence ID" value="MFC3638622.1"/>
    <property type="molecule type" value="Genomic_DNA"/>
</dbReference>
<dbReference type="InterPro" id="IPR009325">
    <property type="entry name" value="DUF983"/>
</dbReference>
<evidence type="ECO:0000256" key="1">
    <source>
        <dbReference type="SAM" id="MobiDB-lite"/>
    </source>
</evidence>
<keyword evidence="4" id="KW-1185">Reference proteome</keyword>
<name>A0ABV7UIR6_9HYPH</name>